<dbReference type="InterPro" id="IPR001679">
    <property type="entry name" value="DNA_ligase"/>
</dbReference>
<dbReference type="Pfam" id="PF03119">
    <property type="entry name" value="DNA_ligase_ZBD"/>
    <property type="match status" value="1"/>
</dbReference>
<dbReference type="InterPro" id="IPR013839">
    <property type="entry name" value="DNAligase_adenylation"/>
</dbReference>
<dbReference type="FunFam" id="3.40.50.10190:FF:000054">
    <property type="entry name" value="DNA ligase"/>
    <property type="match status" value="1"/>
</dbReference>
<dbReference type="SMART" id="SM00292">
    <property type="entry name" value="BRCT"/>
    <property type="match status" value="1"/>
</dbReference>
<dbReference type="Gene3D" id="2.40.50.140">
    <property type="entry name" value="Nucleic acid-binding proteins"/>
    <property type="match status" value="1"/>
</dbReference>
<evidence type="ECO:0000256" key="13">
    <source>
        <dbReference type="ARBA" id="ARBA00060881"/>
    </source>
</evidence>
<comment type="catalytic activity">
    <reaction evidence="12 14 15">
        <text>NAD(+) + (deoxyribonucleotide)n-3'-hydroxyl + 5'-phospho-(deoxyribonucleotide)m = (deoxyribonucleotide)n+m + AMP + beta-nicotinamide D-nucleotide.</text>
        <dbReference type="EC" id="6.5.1.2"/>
    </reaction>
</comment>
<gene>
    <name evidence="14 17" type="primary">ligA</name>
    <name evidence="17" type="ORF">Mal52_06270</name>
</gene>
<dbReference type="GO" id="GO:0003911">
    <property type="term" value="F:DNA ligase (NAD+) activity"/>
    <property type="evidence" value="ECO:0007669"/>
    <property type="project" value="UniProtKB-UniRule"/>
</dbReference>
<keyword evidence="4 14" id="KW-0436">Ligase</keyword>
<evidence type="ECO:0000256" key="1">
    <source>
        <dbReference type="ARBA" id="ARBA00004067"/>
    </source>
</evidence>
<keyword evidence="6 14" id="KW-0479">Metal-binding</keyword>
<dbReference type="GO" id="GO:0005829">
    <property type="term" value="C:cytosol"/>
    <property type="evidence" value="ECO:0007669"/>
    <property type="project" value="TreeGrafter"/>
</dbReference>
<feature type="binding site" evidence="14">
    <location>
        <position position="290"/>
    </location>
    <ligand>
        <name>NAD(+)</name>
        <dbReference type="ChEBI" id="CHEBI:57540"/>
    </ligand>
</feature>
<dbReference type="Gene3D" id="3.30.470.30">
    <property type="entry name" value="DNA ligase/mRNA capping enzyme"/>
    <property type="match status" value="1"/>
</dbReference>
<comment type="function">
    <text evidence="1 14">DNA ligase that catalyzes the formation of phosphodiester linkages between 5'-phosphoryl and 3'-hydroxyl groups in double-stranded DNA using NAD as a coenzyme and as the energy source for the reaction. It is essential for DNA replication and repair of damaged DNA.</text>
</comment>
<feature type="binding site" evidence="14">
    <location>
        <position position="431"/>
    </location>
    <ligand>
        <name>Zn(2+)</name>
        <dbReference type="ChEBI" id="CHEBI:29105"/>
    </ligand>
</feature>
<evidence type="ECO:0000256" key="10">
    <source>
        <dbReference type="ARBA" id="ARBA00023027"/>
    </source>
</evidence>
<feature type="binding site" evidence="14">
    <location>
        <position position="137"/>
    </location>
    <ligand>
        <name>NAD(+)</name>
        <dbReference type="ChEBI" id="CHEBI:57540"/>
    </ligand>
</feature>
<keyword evidence="5 14" id="KW-0235">DNA replication</keyword>
<evidence type="ECO:0000256" key="6">
    <source>
        <dbReference type="ARBA" id="ARBA00022723"/>
    </source>
</evidence>
<evidence type="ECO:0000256" key="11">
    <source>
        <dbReference type="ARBA" id="ARBA00023204"/>
    </source>
</evidence>
<dbReference type="InterPro" id="IPR004150">
    <property type="entry name" value="NAD_DNA_ligase_OB"/>
</dbReference>
<dbReference type="GO" id="GO:0003677">
    <property type="term" value="F:DNA binding"/>
    <property type="evidence" value="ECO:0007669"/>
    <property type="project" value="InterPro"/>
</dbReference>
<keyword evidence="18" id="KW-1185">Reference proteome</keyword>
<dbReference type="Gene3D" id="1.10.287.610">
    <property type="entry name" value="Helix hairpin bin"/>
    <property type="match status" value="1"/>
</dbReference>
<evidence type="ECO:0000313" key="18">
    <source>
        <dbReference type="Proteomes" id="UP000319383"/>
    </source>
</evidence>
<accession>A0A517ZI85</accession>
<reference evidence="17 18" key="1">
    <citation type="submission" date="2019-02" db="EMBL/GenBank/DDBJ databases">
        <title>Deep-cultivation of Planctomycetes and their phenomic and genomic characterization uncovers novel biology.</title>
        <authorList>
            <person name="Wiegand S."/>
            <person name="Jogler M."/>
            <person name="Boedeker C."/>
            <person name="Pinto D."/>
            <person name="Vollmers J."/>
            <person name="Rivas-Marin E."/>
            <person name="Kohn T."/>
            <person name="Peeters S.H."/>
            <person name="Heuer A."/>
            <person name="Rast P."/>
            <person name="Oberbeckmann S."/>
            <person name="Bunk B."/>
            <person name="Jeske O."/>
            <person name="Meyerdierks A."/>
            <person name="Storesund J.E."/>
            <person name="Kallscheuer N."/>
            <person name="Luecker S."/>
            <person name="Lage O.M."/>
            <person name="Pohl T."/>
            <person name="Merkel B.J."/>
            <person name="Hornburger P."/>
            <person name="Mueller R.-W."/>
            <person name="Bruemmer F."/>
            <person name="Labrenz M."/>
            <person name="Spormann A.M."/>
            <person name="Op den Camp H."/>
            <person name="Overmann J."/>
            <person name="Amann R."/>
            <person name="Jetten M.S.M."/>
            <person name="Mascher T."/>
            <person name="Medema M.H."/>
            <person name="Devos D.P."/>
            <person name="Kaster A.-K."/>
            <person name="Ovreas L."/>
            <person name="Rohde M."/>
            <person name="Galperin M.Y."/>
            <person name="Jogler C."/>
        </authorList>
    </citation>
    <scope>NUCLEOTIDE SEQUENCE [LARGE SCALE GENOMIC DNA]</scope>
    <source>
        <strain evidence="17 18">Mal52</strain>
    </source>
</reference>
<dbReference type="SMART" id="SM00532">
    <property type="entry name" value="LIGANc"/>
    <property type="match status" value="1"/>
</dbReference>
<proteinExistence type="inferred from homology"/>
<evidence type="ECO:0000256" key="8">
    <source>
        <dbReference type="ARBA" id="ARBA00022833"/>
    </source>
</evidence>
<dbReference type="InterPro" id="IPR033136">
    <property type="entry name" value="DNA_ligase_CS"/>
</dbReference>
<evidence type="ECO:0000256" key="15">
    <source>
        <dbReference type="RuleBase" id="RU000618"/>
    </source>
</evidence>
<evidence type="ECO:0000259" key="16">
    <source>
        <dbReference type="PROSITE" id="PS50172"/>
    </source>
</evidence>
<evidence type="ECO:0000256" key="3">
    <source>
        <dbReference type="ARBA" id="ARBA00013308"/>
    </source>
</evidence>
<sequence>MSAKVQKQIEKLRDELRRHSYLYYVEARPEIPDREFDKLLKQLEALEQQHPEFDTPDSPSHKVGGEPIAGFKTVEHREPMLSIDNVYDVDAVRDFDTRLKKLLGSDDDLAYVAEYKIDGVAISLIYENGLLVQGVTRGDGRQGDDITHNARILRGVPLRLRGDNPPPVLEVRGEVFISNPDFAHIKAAQVQAGEQVFINPRNSAAGALKLLDPKIAIQRKLRFFAHGAGYVEGVEFPTQMEFLTAIRNWGIPTTPGVTLCPSLDAALTQCETFIENLHSLDFEVDGIVLKVNDREVQEELGRTSKSPRWILAYKWEKYEAVTQIESIDIQVGKTGALTPVAHLKPVEIDLTTVSRASLHNRDEVERLGVRIGDWVVVEKAGKIIPHVVRVEEERRDGTEEEFAFPKNCPVCDTPAVQDEGGVYVRCPNPDCPAQLRETLRFFASRSAMDIEGLGIKLIEQLLAAKLLTSLTDVYRLPDRREELLALERMGEKSVDNLLAAIEGSKTQPLWRLLTGLNIRHVGTNTSQVLMRQFGTLDEIMQQTEEQLAEVDEIGPVIAAAVSQFFHSDVGRGIVEELRGFGLNFGEPVEAQETAEGDLIFDGKTIVVTGTLTKFTRDEIKELIRNHGGRAAGSVSKKTDYVVAGEKAGSKLDKATSLGVPVLTEDEFLAMVQ</sequence>
<feature type="binding site" evidence="14">
    <location>
        <position position="174"/>
    </location>
    <ligand>
        <name>NAD(+)</name>
        <dbReference type="ChEBI" id="CHEBI:57540"/>
    </ligand>
</feature>
<dbReference type="PROSITE" id="PS01055">
    <property type="entry name" value="DNA_LIGASE_N1"/>
    <property type="match status" value="1"/>
</dbReference>
<evidence type="ECO:0000256" key="7">
    <source>
        <dbReference type="ARBA" id="ARBA00022763"/>
    </source>
</evidence>
<dbReference type="EMBL" id="CP036276">
    <property type="protein sequence ID" value="QDU42172.1"/>
    <property type="molecule type" value="Genomic_DNA"/>
</dbReference>
<name>A0A517ZI85_9PLAN</name>
<dbReference type="InterPro" id="IPR004149">
    <property type="entry name" value="Znf_DNAligase_C4"/>
</dbReference>
<evidence type="ECO:0000313" key="17">
    <source>
        <dbReference type="EMBL" id="QDU42172.1"/>
    </source>
</evidence>
<feature type="binding site" evidence="14">
    <location>
        <position position="114"/>
    </location>
    <ligand>
        <name>NAD(+)</name>
        <dbReference type="ChEBI" id="CHEBI:57540"/>
    </ligand>
</feature>
<feature type="active site" description="N6-AMP-lysine intermediate" evidence="14">
    <location>
        <position position="116"/>
    </location>
</feature>
<dbReference type="PANTHER" id="PTHR23389:SF9">
    <property type="entry name" value="DNA LIGASE"/>
    <property type="match status" value="1"/>
</dbReference>
<dbReference type="FunFam" id="2.40.50.140:FF:000012">
    <property type="entry name" value="DNA ligase"/>
    <property type="match status" value="1"/>
</dbReference>
<dbReference type="EC" id="6.5.1.2" evidence="2 14"/>
<evidence type="ECO:0000256" key="5">
    <source>
        <dbReference type="ARBA" id="ARBA00022705"/>
    </source>
</evidence>
<dbReference type="InterPro" id="IPR018239">
    <property type="entry name" value="DNA_ligase_AS"/>
</dbReference>
<dbReference type="Gene3D" id="3.40.50.10190">
    <property type="entry name" value="BRCT domain"/>
    <property type="match status" value="1"/>
</dbReference>
<keyword evidence="14" id="KW-0464">Manganese</keyword>
<dbReference type="Pfam" id="PF01653">
    <property type="entry name" value="DNA_ligase_aden"/>
    <property type="match status" value="1"/>
</dbReference>
<dbReference type="InterPro" id="IPR041663">
    <property type="entry name" value="DisA/LigA_HHH"/>
</dbReference>
<evidence type="ECO:0000256" key="14">
    <source>
        <dbReference type="HAMAP-Rule" id="MF_01588"/>
    </source>
</evidence>
<dbReference type="Pfam" id="PF12826">
    <property type="entry name" value="HHH_2"/>
    <property type="match status" value="1"/>
</dbReference>
<keyword evidence="8 14" id="KW-0862">Zinc</keyword>
<feature type="binding site" evidence="14">
    <location>
        <position position="411"/>
    </location>
    <ligand>
        <name>Zn(2+)</name>
        <dbReference type="ChEBI" id="CHEBI:29105"/>
    </ligand>
</feature>
<dbReference type="KEGG" id="sdyn:Mal52_06270"/>
<evidence type="ECO:0000256" key="9">
    <source>
        <dbReference type="ARBA" id="ARBA00022842"/>
    </source>
</evidence>
<dbReference type="Gene3D" id="1.10.150.20">
    <property type="entry name" value="5' to 3' exonuclease, C-terminal subdomain"/>
    <property type="match status" value="2"/>
</dbReference>
<dbReference type="NCBIfam" id="NF005932">
    <property type="entry name" value="PRK07956.1"/>
    <property type="match status" value="1"/>
</dbReference>
<evidence type="ECO:0000256" key="12">
    <source>
        <dbReference type="ARBA" id="ARBA00034005"/>
    </source>
</evidence>
<dbReference type="AlphaFoldDB" id="A0A517ZI85"/>
<keyword evidence="10 14" id="KW-0520">NAD</keyword>
<dbReference type="FunFam" id="1.10.287.610:FF:000002">
    <property type="entry name" value="DNA ligase"/>
    <property type="match status" value="1"/>
</dbReference>
<dbReference type="InterPro" id="IPR003583">
    <property type="entry name" value="Hlx-hairpin-Hlx_DNA-bd_motif"/>
</dbReference>
<dbReference type="InterPro" id="IPR001357">
    <property type="entry name" value="BRCT_dom"/>
</dbReference>
<comment type="similarity">
    <text evidence="13 14">Belongs to the NAD-dependent DNA ligase family. LigA subfamily.</text>
</comment>
<feature type="binding site" evidence="14">
    <location>
        <position position="408"/>
    </location>
    <ligand>
        <name>Zn(2+)</name>
        <dbReference type="ChEBI" id="CHEBI:29105"/>
    </ligand>
</feature>
<feature type="binding site" evidence="14">
    <location>
        <begin position="33"/>
        <end position="37"/>
    </location>
    <ligand>
        <name>NAD(+)</name>
        <dbReference type="ChEBI" id="CHEBI:57540"/>
    </ligand>
</feature>
<dbReference type="Proteomes" id="UP000319383">
    <property type="component" value="Chromosome"/>
</dbReference>
<dbReference type="Pfam" id="PF03120">
    <property type="entry name" value="OB_DNA_ligase"/>
    <property type="match status" value="1"/>
</dbReference>
<dbReference type="SUPFAM" id="SSF56091">
    <property type="entry name" value="DNA ligase/mRNA capping enzyme, catalytic domain"/>
    <property type="match status" value="1"/>
</dbReference>
<dbReference type="SUPFAM" id="SSF52113">
    <property type="entry name" value="BRCT domain"/>
    <property type="match status" value="1"/>
</dbReference>
<dbReference type="CDD" id="cd00114">
    <property type="entry name" value="LIGANc"/>
    <property type="match status" value="1"/>
</dbReference>
<keyword evidence="9 14" id="KW-0460">Magnesium</keyword>
<dbReference type="Pfam" id="PF22745">
    <property type="entry name" value="Nlig-Ia"/>
    <property type="match status" value="1"/>
</dbReference>
<evidence type="ECO:0000256" key="2">
    <source>
        <dbReference type="ARBA" id="ARBA00012722"/>
    </source>
</evidence>
<feature type="binding site" evidence="14">
    <location>
        <position position="314"/>
    </location>
    <ligand>
        <name>NAD(+)</name>
        <dbReference type="ChEBI" id="CHEBI:57540"/>
    </ligand>
</feature>
<dbReference type="SUPFAM" id="SSF50249">
    <property type="entry name" value="Nucleic acid-binding proteins"/>
    <property type="match status" value="1"/>
</dbReference>
<dbReference type="InterPro" id="IPR012340">
    <property type="entry name" value="NA-bd_OB-fold"/>
</dbReference>
<dbReference type="InterPro" id="IPR010994">
    <property type="entry name" value="RuvA_2-like"/>
</dbReference>
<dbReference type="PANTHER" id="PTHR23389">
    <property type="entry name" value="CHROMOSOME TRANSMISSION FIDELITY FACTOR 18"/>
    <property type="match status" value="1"/>
</dbReference>
<dbReference type="GO" id="GO:0006281">
    <property type="term" value="P:DNA repair"/>
    <property type="evidence" value="ECO:0007669"/>
    <property type="project" value="UniProtKB-KW"/>
</dbReference>
<feature type="binding site" evidence="14">
    <location>
        <begin position="82"/>
        <end position="83"/>
    </location>
    <ligand>
        <name>NAD(+)</name>
        <dbReference type="ChEBI" id="CHEBI:57540"/>
    </ligand>
</feature>
<feature type="domain" description="BRCT" evidence="16">
    <location>
        <begin position="595"/>
        <end position="672"/>
    </location>
</feature>
<comment type="cofactor">
    <cofactor evidence="14">
        <name>Mg(2+)</name>
        <dbReference type="ChEBI" id="CHEBI:18420"/>
    </cofactor>
    <cofactor evidence="14">
        <name>Mn(2+)</name>
        <dbReference type="ChEBI" id="CHEBI:29035"/>
    </cofactor>
</comment>
<protein>
    <recommendedName>
        <fullName evidence="3 14">DNA ligase</fullName>
        <ecNumber evidence="2 14">6.5.1.2</ecNumber>
    </recommendedName>
    <alternativeName>
        <fullName evidence="14">Polydeoxyribonucleotide synthase [NAD(+)]</fullName>
    </alternativeName>
</protein>
<dbReference type="Pfam" id="PF00533">
    <property type="entry name" value="BRCT"/>
    <property type="match status" value="1"/>
</dbReference>
<dbReference type="FunFam" id="1.10.150.20:FF:000007">
    <property type="entry name" value="DNA ligase"/>
    <property type="match status" value="1"/>
</dbReference>
<dbReference type="SMART" id="SM00278">
    <property type="entry name" value="HhH1"/>
    <property type="match status" value="3"/>
</dbReference>
<keyword evidence="11 14" id="KW-0234">DNA repair</keyword>
<keyword evidence="7 14" id="KW-0227">DNA damage</keyword>
<dbReference type="CDD" id="cd17748">
    <property type="entry name" value="BRCT_DNA_ligase_like"/>
    <property type="match status" value="1"/>
</dbReference>
<dbReference type="InterPro" id="IPR013840">
    <property type="entry name" value="DNAligase_N"/>
</dbReference>
<dbReference type="RefSeq" id="WP_145374252.1">
    <property type="nucleotide sequence ID" value="NZ_CP036276.1"/>
</dbReference>
<dbReference type="HAMAP" id="MF_01588">
    <property type="entry name" value="DNA_ligase_A"/>
    <property type="match status" value="1"/>
</dbReference>
<dbReference type="PROSITE" id="PS50172">
    <property type="entry name" value="BRCT"/>
    <property type="match status" value="1"/>
</dbReference>
<feature type="binding site" evidence="14">
    <location>
        <position position="426"/>
    </location>
    <ligand>
        <name>Zn(2+)</name>
        <dbReference type="ChEBI" id="CHEBI:29105"/>
    </ligand>
</feature>
<dbReference type="NCBIfam" id="TIGR00575">
    <property type="entry name" value="dnlj"/>
    <property type="match status" value="1"/>
</dbReference>
<dbReference type="SUPFAM" id="SSF47781">
    <property type="entry name" value="RuvA domain 2-like"/>
    <property type="match status" value="1"/>
</dbReference>
<evidence type="ECO:0000256" key="4">
    <source>
        <dbReference type="ARBA" id="ARBA00022598"/>
    </source>
</evidence>
<organism evidence="17 18">
    <name type="scientific">Symmachiella dynata</name>
    <dbReference type="NCBI Taxonomy" id="2527995"/>
    <lineage>
        <taxon>Bacteria</taxon>
        <taxon>Pseudomonadati</taxon>
        <taxon>Planctomycetota</taxon>
        <taxon>Planctomycetia</taxon>
        <taxon>Planctomycetales</taxon>
        <taxon>Planctomycetaceae</taxon>
        <taxon>Symmachiella</taxon>
    </lineage>
</organism>
<dbReference type="GO" id="GO:0046872">
    <property type="term" value="F:metal ion binding"/>
    <property type="evidence" value="ECO:0007669"/>
    <property type="project" value="UniProtKB-KW"/>
</dbReference>
<dbReference type="GO" id="GO:0006260">
    <property type="term" value="P:DNA replication"/>
    <property type="evidence" value="ECO:0007669"/>
    <property type="project" value="UniProtKB-KW"/>
</dbReference>
<dbReference type="InterPro" id="IPR036420">
    <property type="entry name" value="BRCT_dom_sf"/>
</dbReference>
<dbReference type="Gene3D" id="6.20.10.30">
    <property type="match status" value="1"/>
</dbReference>
<dbReference type="PIRSF" id="PIRSF001604">
    <property type="entry name" value="LigA"/>
    <property type="match status" value="1"/>
</dbReference>
<dbReference type="PROSITE" id="PS01056">
    <property type="entry name" value="DNA_LIGASE_N2"/>
    <property type="match status" value="1"/>
</dbReference>